<proteinExistence type="predicted"/>
<keyword evidence="4" id="KW-0472">Membrane</keyword>
<dbReference type="Gene3D" id="3.60.21.10">
    <property type="match status" value="1"/>
</dbReference>
<dbReference type="GO" id="GO:0009245">
    <property type="term" value="P:lipid A biosynthetic process"/>
    <property type="evidence" value="ECO:0007669"/>
    <property type="project" value="TreeGrafter"/>
</dbReference>
<dbReference type="PANTHER" id="PTHR34990:SF2">
    <property type="entry name" value="BLL8164 PROTEIN"/>
    <property type="match status" value="1"/>
</dbReference>
<evidence type="ECO:0000256" key="1">
    <source>
        <dbReference type="ARBA" id="ARBA00022475"/>
    </source>
</evidence>
<dbReference type="AlphaFoldDB" id="A0AB38YIT8"/>
<dbReference type="GO" id="GO:0046872">
    <property type="term" value="F:metal ion binding"/>
    <property type="evidence" value="ECO:0007669"/>
    <property type="project" value="UniProtKB-KW"/>
</dbReference>
<gene>
    <name evidence="7" type="ORF">NFC81_05265</name>
</gene>
<name>A0AB38YIT8_9GAMM</name>
<dbReference type="SUPFAM" id="SSF56300">
    <property type="entry name" value="Metallo-dependent phosphatases"/>
    <property type="match status" value="1"/>
</dbReference>
<protein>
    <submittedName>
        <fullName evidence="7">UDP-2,3-diacylglucosamine diphosphatase</fullName>
    </submittedName>
</protein>
<dbReference type="CDD" id="cd07398">
    <property type="entry name" value="MPP_YbbF-LpxH"/>
    <property type="match status" value="1"/>
</dbReference>
<keyword evidence="5" id="KW-0464">Manganese</keyword>
<keyword evidence="2" id="KW-0997">Cell inner membrane</keyword>
<dbReference type="GO" id="GO:0008758">
    <property type="term" value="F:UDP-2,3-diacylglucosamine hydrolase activity"/>
    <property type="evidence" value="ECO:0007669"/>
    <property type="project" value="TreeGrafter"/>
</dbReference>
<evidence type="ECO:0000256" key="3">
    <source>
        <dbReference type="ARBA" id="ARBA00022723"/>
    </source>
</evidence>
<dbReference type="RefSeq" id="WP_304996488.1">
    <property type="nucleotide sequence ID" value="NZ_CP101717.1"/>
</dbReference>
<accession>A0AB38YIT8</accession>
<evidence type="ECO:0000256" key="5">
    <source>
        <dbReference type="ARBA" id="ARBA00023211"/>
    </source>
</evidence>
<dbReference type="PANTHER" id="PTHR34990">
    <property type="entry name" value="UDP-2,3-DIACYLGLUCOSAMINE HYDROLASE-RELATED"/>
    <property type="match status" value="1"/>
</dbReference>
<dbReference type="InterPro" id="IPR029052">
    <property type="entry name" value="Metallo-depent_PP-like"/>
</dbReference>
<evidence type="ECO:0000256" key="4">
    <source>
        <dbReference type="ARBA" id="ARBA00023136"/>
    </source>
</evidence>
<sequence length="271" mass="31306">MTATQARSTYRTIWISDTHLGNRNAQAQHLLEFLQQHHCETLFLVGDIIDLWKMSERGHWPKSHQAVVNHILTMADNGVRVVYVPGNHDPFFRKLVGHQLGHVEVHLEYVHEMVDGRRLLVVHGDCFDDEIAHSRFLFWLGDHAYETIVHLNRWLNQWRARLGKPYWSLSGFLKVRSKKAQHFVQQFEQRAIAEARDRGLDGIVCGHIHQAKLEEIEGVLYINDGDWLESCSSVVETQDGTLQLVHWATAHQQRVTLPPKVAKKPRPAFSS</sequence>
<evidence type="ECO:0000259" key="6">
    <source>
        <dbReference type="Pfam" id="PF00149"/>
    </source>
</evidence>
<dbReference type="GO" id="GO:0016020">
    <property type="term" value="C:membrane"/>
    <property type="evidence" value="ECO:0007669"/>
    <property type="project" value="GOC"/>
</dbReference>
<keyword evidence="1" id="KW-1003">Cell membrane</keyword>
<dbReference type="InterPro" id="IPR043461">
    <property type="entry name" value="LpxH-like"/>
</dbReference>
<keyword evidence="3" id="KW-0479">Metal-binding</keyword>
<dbReference type="Pfam" id="PF00149">
    <property type="entry name" value="Metallophos"/>
    <property type="match status" value="1"/>
</dbReference>
<organism evidence="7">
    <name type="scientific">Salinispirillum sp. LH 10-3-1</name>
    <dbReference type="NCBI Taxonomy" id="2952525"/>
    <lineage>
        <taxon>Bacteria</taxon>
        <taxon>Pseudomonadati</taxon>
        <taxon>Pseudomonadota</taxon>
        <taxon>Gammaproteobacteria</taxon>
        <taxon>Oceanospirillales</taxon>
        <taxon>Saccharospirillaceae</taxon>
        <taxon>Salinispirillum</taxon>
    </lineage>
</organism>
<reference evidence="7" key="1">
    <citation type="submission" date="2022-07" db="EMBL/GenBank/DDBJ databases">
        <title>Complete genome sequence of Salinispirillum sp. LH10-3-1 capable of multiple carbohydrate inversion isolated from a soda lake.</title>
        <authorList>
            <person name="Liu J."/>
            <person name="Zhai Y."/>
            <person name="Zhang H."/>
            <person name="Yang H."/>
            <person name="Qu J."/>
            <person name="Li J."/>
        </authorList>
    </citation>
    <scope>NUCLEOTIDE SEQUENCE</scope>
    <source>
        <strain evidence="7">LH 10-3-1</strain>
    </source>
</reference>
<dbReference type="EMBL" id="CP101717">
    <property type="protein sequence ID" value="WLD59198.1"/>
    <property type="molecule type" value="Genomic_DNA"/>
</dbReference>
<evidence type="ECO:0000256" key="2">
    <source>
        <dbReference type="ARBA" id="ARBA00022519"/>
    </source>
</evidence>
<evidence type="ECO:0000313" key="7">
    <source>
        <dbReference type="EMBL" id="WLD59198.1"/>
    </source>
</evidence>
<dbReference type="InterPro" id="IPR004843">
    <property type="entry name" value="Calcineurin-like_PHP"/>
</dbReference>
<feature type="domain" description="Calcineurin-like phosphoesterase" evidence="6">
    <location>
        <begin position="11"/>
        <end position="210"/>
    </location>
</feature>